<reference evidence="16 17" key="1">
    <citation type="submission" date="2013-08" db="EMBL/GenBank/DDBJ databases">
        <authorList>
            <person name="Durkin A.S."/>
            <person name="Haft D.R."/>
            <person name="McCorrison J."/>
            <person name="Torralba M."/>
            <person name="Gillis M."/>
            <person name="Haft D.H."/>
            <person name="Methe B."/>
            <person name="Sutton G."/>
            <person name="Nelson K.E."/>
        </authorList>
    </citation>
    <scope>NUCLEOTIDE SEQUENCE [LARGE SCALE GENOMIC DNA]</scope>
    <source>
        <strain evidence="15 17">ATCC 35536</strain>
        <strain evidence="14 16">VPI DR56BR1116</strain>
    </source>
</reference>
<dbReference type="EMBL" id="AUZJ01000045">
    <property type="protein sequence ID" value="ERF60153.1"/>
    <property type="molecule type" value="Genomic_DNA"/>
</dbReference>
<comment type="subcellular location">
    <subcellularLocation>
        <location evidence="1">Cytoplasm</location>
    </subcellularLocation>
</comment>
<dbReference type="RefSeq" id="WP_021330853.1">
    <property type="nucleotide sequence ID" value="NZ_AUZJ01000045.1"/>
</dbReference>
<evidence type="ECO:0000256" key="5">
    <source>
        <dbReference type="ARBA" id="ARBA00022840"/>
    </source>
</evidence>
<dbReference type="Gene3D" id="1.10.8.60">
    <property type="match status" value="1"/>
</dbReference>
<feature type="domain" description="Sigma-54 factor interaction" evidence="12">
    <location>
        <begin position="143"/>
        <end position="372"/>
    </location>
</feature>
<dbReference type="SUPFAM" id="SSF46689">
    <property type="entry name" value="Homeodomain-like"/>
    <property type="match status" value="1"/>
</dbReference>
<evidence type="ECO:0000256" key="2">
    <source>
        <dbReference type="ARBA" id="ARBA00022490"/>
    </source>
</evidence>
<evidence type="ECO:0000259" key="13">
    <source>
        <dbReference type="PROSITE" id="PS50110"/>
    </source>
</evidence>
<dbReference type="InterPro" id="IPR011006">
    <property type="entry name" value="CheY-like_superfamily"/>
</dbReference>
<dbReference type="Gene3D" id="3.40.50.2300">
    <property type="match status" value="1"/>
</dbReference>
<dbReference type="GO" id="GO:0043565">
    <property type="term" value="F:sequence-specific DNA binding"/>
    <property type="evidence" value="ECO:0007669"/>
    <property type="project" value="InterPro"/>
</dbReference>
<dbReference type="PROSITE" id="PS00675">
    <property type="entry name" value="SIGMA54_INTERACT_1"/>
    <property type="match status" value="1"/>
</dbReference>
<dbReference type="AlphaFoldDB" id="U1FK44"/>
<evidence type="ECO:0000259" key="12">
    <source>
        <dbReference type="PROSITE" id="PS50045"/>
    </source>
</evidence>
<dbReference type="InterPro" id="IPR002078">
    <property type="entry name" value="Sigma_54_int"/>
</dbReference>
<dbReference type="Proteomes" id="UP000016646">
    <property type="component" value="Unassembled WGS sequence"/>
</dbReference>
<dbReference type="PATRIC" id="fig|1125725.3.peg.1888"/>
<keyword evidence="3 11" id="KW-0597">Phosphoprotein</keyword>
<feature type="domain" description="Response regulatory" evidence="13">
    <location>
        <begin position="4"/>
        <end position="118"/>
    </location>
</feature>
<dbReference type="InterPro" id="IPR003593">
    <property type="entry name" value="AAA+_ATPase"/>
</dbReference>
<dbReference type="GO" id="GO:0005737">
    <property type="term" value="C:cytoplasm"/>
    <property type="evidence" value="ECO:0007669"/>
    <property type="project" value="UniProtKB-SubCell"/>
</dbReference>
<organism evidence="14 16">
    <name type="scientific">Treponema socranskii subsp. socranskii VPI DR56BR1116 = ATCC 35536</name>
    <dbReference type="NCBI Taxonomy" id="1125725"/>
    <lineage>
        <taxon>Bacteria</taxon>
        <taxon>Pseudomonadati</taxon>
        <taxon>Spirochaetota</taxon>
        <taxon>Spirochaetia</taxon>
        <taxon>Spirochaetales</taxon>
        <taxon>Treponemataceae</taxon>
        <taxon>Treponema</taxon>
    </lineage>
</organism>
<dbReference type="Proteomes" id="UP000016412">
    <property type="component" value="Unassembled WGS sequence"/>
</dbReference>
<dbReference type="OrthoDB" id="9803970at2"/>
<feature type="modified residue" description="4-aspartylphosphate" evidence="11">
    <location>
        <position position="53"/>
    </location>
</feature>
<evidence type="ECO:0000256" key="3">
    <source>
        <dbReference type="ARBA" id="ARBA00022553"/>
    </source>
</evidence>
<evidence type="ECO:0000313" key="15">
    <source>
        <dbReference type="EMBL" id="ERK01275.1"/>
    </source>
</evidence>
<evidence type="ECO:0000256" key="9">
    <source>
        <dbReference type="ARBA" id="ARBA00023159"/>
    </source>
</evidence>
<dbReference type="SUPFAM" id="SSF52540">
    <property type="entry name" value="P-loop containing nucleoside triphosphate hydrolases"/>
    <property type="match status" value="1"/>
</dbReference>
<evidence type="ECO:0000256" key="10">
    <source>
        <dbReference type="ARBA" id="ARBA00023163"/>
    </source>
</evidence>
<keyword evidence="2" id="KW-0963">Cytoplasm</keyword>
<accession>U1FK44</accession>
<dbReference type="InterPro" id="IPR027417">
    <property type="entry name" value="P-loop_NTPase"/>
</dbReference>
<evidence type="ECO:0000256" key="1">
    <source>
        <dbReference type="ARBA" id="ARBA00004496"/>
    </source>
</evidence>
<dbReference type="FunFam" id="3.40.50.300:FF:000006">
    <property type="entry name" value="DNA-binding transcriptional regulator NtrC"/>
    <property type="match status" value="1"/>
</dbReference>
<dbReference type="PANTHER" id="PTHR32071">
    <property type="entry name" value="TRANSCRIPTIONAL REGULATORY PROTEIN"/>
    <property type="match status" value="1"/>
</dbReference>
<dbReference type="GO" id="GO:0005524">
    <property type="term" value="F:ATP binding"/>
    <property type="evidence" value="ECO:0007669"/>
    <property type="project" value="UniProtKB-KW"/>
</dbReference>
<keyword evidence="6" id="KW-0902">Two-component regulatory system</keyword>
<evidence type="ECO:0000256" key="8">
    <source>
        <dbReference type="ARBA" id="ARBA00023125"/>
    </source>
</evidence>
<dbReference type="eggNOG" id="COG2204">
    <property type="taxonomic scope" value="Bacteria"/>
</dbReference>
<keyword evidence="17" id="KW-1185">Reference proteome</keyword>
<dbReference type="InterPro" id="IPR058031">
    <property type="entry name" value="AAA_lid_NorR"/>
</dbReference>
<evidence type="ECO:0000256" key="11">
    <source>
        <dbReference type="PROSITE-ProRule" id="PRU00169"/>
    </source>
</evidence>
<name>U1FK44_TRESO</name>
<evidence type="ECO:0000313" key="16">
    <source>
        <dbReference type="Proteomes" id="UP000016412"/>
    </source>
</evidence>
<dbReference type="Pfam" id="PF00072">
    <property type="entry name" value="Response_reg"/>
    <property type="match status" value="1"/>
</dbReference>
<dbReference type="PRINTS" id="PR01590">
    <property type="entry name" value="HTHFIS"/>
</dbReference>
<dbReference type="SMART" id="SM00382">
    <property type="entry name" value="AAA"/>
    <property type="match status" value="1"/>
</dbReference>
<dbReference type="SMART" id="SM00448">
    <property type="entry name" value="REC"/>
    <property type="match status" value="1"/>
</dbReference>
<dbReference type="InterPro" id="IPR025944">
    <property type="entry name" value="Sigma_54_int_dom_CS"/>
</dbReference>
<dbReference type="STRING" id="1125725.HMPREF1325_0823"/>
<sequence length="454" mass="49960">MKFTILIIDDEKNIREGLGAAFEMEGYEVRLAANGKEGLDCIAKGDIDLVITDLRMDGISGEEVLRRVTTETPGIPVIVLTGHGSIDAAVDAMRNGAYDFLTKPLNLDRLSMLVKRALERRELSLQHTQLKAEVSSAHTLDNMIGKSGEMQKVFTLIKKVAPTKASVLITGESGVGKELVADAIHNLSPRSAHEMIKVHCAALSETLLESELFGHEKGAYTGAEKMQKGRFELAHESTIFLDEIGEVNASVQVKLLRVLQDHKIIRVGGEKTIDIDVRVIAATNRDMEKEVKEGRFREDLYYRLNVVHIAVPPLRERRDDIPLLLNAFLKEYAKENGKDVTGIDNRARALLYKYDWPGNIRELRNCIESAVVMCGGNEITPEDLPPTVSASKDTPSITIPVGTTLDDAEKAIICENLAANKGNKSKTADILGIGRKTLHRKLQEYGIGDGEAST</sequence>
<keyword evidence="5" id="KW-0067">ATP-binding</keyword>
<evidence type="ECO:0000313" key="14">
    <source>
        <dbReference type="EMBL" id="ERF60153.1"/>
    </source>
</evidence>
<protein>
    <submittedName>
        <fullName evidence="14">Magnesium chelatase, subunit ChlI</fullName>
    </submittedName>
</protein>
<proteinExistence type="predicted"/>
<evidence type="ECO:0000256" key="6">
    <source>
        <dbReference type="ARBA" id="ARBA00023012"/>
    </source>
</evidence>
<gene>
    <name evidence="15" type="ORF">HMPREF0860_2005</name>
    <name evidence="14" type="ORF">HMPREF1325_0823</name>
</gene>
<dbReference type="GO" id="GO:0000160">
    <property type="term" value="P:phosphorelay signal transduction system"/>
    <property type="evidence" value="ECO:0007669"/>
    <property type="project" value="UniProtKB-KW"/>
</dbReference>
<dbReference type="Gene3D" id="1.10.10.60">
    <property type="entry name" value="Homeodomain-like"/>
    <property type="match status" value="1"/>
</dbReference>
<dbReference type="EMBL" id="AVQI01000059">
    <property type="protein sequence ID" value="ERK01275.1"/>
    <property type="molecule type" value="Genomic_DNA"/>
</dbReference>
<dbReference type="PROSITE" id="PS50110">
    <property type="entry name" value="RESPONSE_REGULATORY"/>
    <property type="match status" value="1"/>
</dbReference>
<keyword evidence="10" id="KW-0804">Transcription</keyword>
<dbReference type="Pfam" id="PF25601">
    <property type="entry name" value="AAA_lid_14"/>
    <property type="match status" value="1"/>
</dbReference>
<dbReference type="InterPro" id="IPR025662">
    <property type="entry name" value="Sigma_54_int_dom_ATP-bd_1"/>
</dbReference>
<dbReference type="GO" id="GO:0006355">
    <property type="term" value="P:regulation of DNA-templated transcription"/>
    <property type="evidence" value="ECO:0007669"/>
    <property type="project" value="InterPro"/>
</dbReference>
<comment type="caution">
    <text evidence="14">The sequence shown here is derived from an EMBL/GenBank/DDBJ whole genome shotgun (WGS) entry which is preliminary data.</text>
</comment>
<dbReference type="FunFam" id="3.40.50.2300:FF:000018">
    <property type="entry name" value="DNA-binding transcriptional regulator NtrC"/>
    <property type="match status" value="1"/>
</dbReference>
<keyword evidence="4" id="KW-0547">Nucleotide-binding</keyword>
<keyword evidence="9" id="KW-0010">Activator</keyword>
<dbReference type="Pfam" id="PF02954">
    <property type="entry name" value="HTH_8"/>
    <property type="match status" value="1"/>
</dbReference>
<dbReference type="PROSITE" id="PS00688">
    <property type="entry name" value="SIGMA54_INTERACT_3"/>
    <property type="match status" value="1"/>
</dbReference>
<dbReference type="PROSITE" id="PS50045">
    <property type="entry name" value="SIGMA54_INTERACT_4"/>
    <property type="match status" value="1"/>
</dbReference>
<dbReference type="Gene3D" id="3.40.50.300">
    <property type="entry name" value="P-loop containing nucleotide triphosphate hydrolases"/>
    <property type="match status" value="1"/>
</dbReference>
<dbReference type="InterPro" id="IPR009057">
    <property type="entry name" value="Homeodomain-like_sf"/>
</dbReference>
<evidence type="ECO:0000256" key="4">
    <source>
        <dbReference type="ARBA" id="ARBA00022741"/>
    </source>
</evidence>
<evidence type="ECO:0000256" key="7">
    <source>
        <dbReference type="ARBA" id="ARBA00023015"/>
    </source>
</evidence>
<dbReference type="InterPro" id="IPR002197">
    <property type="entry name" value="HTH_Fis"/>
</dbReference>
<dbReference type="SUPFAM" id="SSF52172">
    <property type="entry name" value="CheY-like"/>
    <property type="match status" value="1"/>
</dbReference>
<keyword evidence="7" id="KW-0805">Transcription regulation</keyword>
<dbReference type="FunFam" id="1.10.8.60:FF:000014">
    <property type="entry name" value="DNA-binding transcriptional regulator NtrC"/>
    <property type="match status" value="1"/>
</dbReference>
<keyword evidence="8" id="KW-0238">DNA-binding</keyword>
<dbReference type="CDD" id="cd00009">
    <property type="entry name" value="AAA"/>
    <property type="match status" value="1"/>
</dbReference>
<evidence type="ECO:0000313" key="17">
    <source>
        <dbReference type="Proteomes" id="UP000016646"/>
    </source>
</evidence>
<dbReference type="InterPro" id="IPR001789">
    <property type="entry name" value="Sig_transdc_resp-reg_receiver"/>
</dbReference>
<dbReference type="Pfam" id="PF00158">
    <property type="entry name" value="Sigma54_activat"/>
    <property type="match status" value="1"/>
</dbReference>